<dbReference type="GO" id="GO:0140359">
    <property type="term" value="F:ABC-type transporter activity"/>
    <property type="evidence" value="ECO:0007669"/>
    <property type="project" value="InterPro"/>
</dbReference>
<evidence type="ECO:0000313" key="8">
    <source>
        <dbReference type="Proteomes" id="UP000887127"/>
    </source>
</evidence>
<evidence type="ECO:0000256" key="2">
    <source>
        <dbReference type="ARBA" id="ARBA00022692"/>
    </source>
</evidence>
<evidence type="ECO:0000256" key="3">
    <source>
        <dbReference type="ARBA" id="ARBA00022989"/>
    </source>
</evidence>
<evidence type="ECO:0000259" key="6">
    <source>
        <dbReference type="Pfam" id="PF01061"/>
    </source>
</evidence>
<dbReference type="AlphaFoldDB" id="A0AAV3WX92"/>
<reference evidence="7" key="1">
    <citation type="submission" date="2019-08" db="EMBL/GenBank/DDBJ databases">
        <title>Marinilactibacillus psychrotolerans M13-2T whole genome sequencing project.</title>
        <authorList>
            <person name="Ishikawa M."/>
            <person name="Suzuki T."/>
            <person name="Matsutani M."/>
        </authorList>
    </citation>
    <scope>NUCLEOTIDE SEQUENCE</scope>
    <source>
        <strain evidence="7">M13-2T</strain>
    </source>
</reference>
<sequence>MQAVYLYGLKHELKSMKTIIISIVFIGLSFLIAKYSGSLSIILDSNGSSPAIQLMFLCYAFMGFLFSSILFGGIVSKEVETETLRYITPYLSRRKIYTAKYLITITYFLLVILLALIVVFSVRGVIVVPWRDLLSIIVFFLYIESVIIMVSTISKNERTATLVGIVLSLLFPAIFTVAYFRDNIFLDVIDWLLPYRYLEGENSWELLILLLLACAAFYVGMVIFERKEI</sequence>
<feature type="transmembrane region" description="Helical" evidence="5">
    <location>
        <begin position="54"/>
        <end position="75"/>
    </location>
</feature>
<feature type="transmembrane region" description="Helical" evidence="5">
    <location>
        <begin position="206"/>
        <end position="224"/>
    </location>
</feature>
<protein>
    <recommendedName>
        <fullName evidence="6">ABC-2 type transporter transmembrane domain-containing protein</fullName>
    </recommendedName>
</protein>
<evidence type="ECO:0000256" key="5">
    <source>
        <dbReference type="SAM" id="Phobius"/>
    </source>
</evidence>
<feature type="transmembrane region" description="Helical" evidence="5">
    <location>
        <begin position="101"/>
        <end position="121"/>
    </location>
</feature>
<dbReference type="Pfam" id="PF01061">
    <property type="entry name" value="ABC2_membrane"/>
    <property type="match status" value="1"/>
</dbReference>
<comment type="caution">
    <text evidence="7">The sequence shown here is derived from an EMBL/GenBank/DDBJ whole genome shotgun (WGS) entry which is preliminary data.</text>
</comment>
<comment type="subcellular location">
    <subcellularLocation>
        <location evidence="1">Membrane</location>
        <topology evidence="1">Multi-pass membrane protein</topology>
    </subcellularLocation>
</comment>
<feature type="transmembrane region" description="Helical" evidence="5">
    <location>
        <begin position="133"/>
        <end position="153"/>
    </location>
</feature>
<feature type="transmembrane region" description="Helical" evidence="5">
    <location>
        <begin position="20"/>
        <end position="42"/>
    </location>
</feature>
<proteinExistence type="predicted"/>
<gene>
    <name evidence="7" type="ORF">M132T_18840</name>
</gene>
<evidence type="ECO:0000256" key="1">
    <source>
        <dbReference type="ARBA" id="ARBA00004141"/>
    </source>
</evidence>
<dbReference type="EMBL" id="BKBI01000013">
    <property type="protein sequence ID" value="GEQ36376.1"/>
    <property type="molecule type" value="Genomic_DNA"/>
</dbReference>
<feature type="domain" description="ABC-2 type transporter transmembrane" evidence="6">
    <location>
        <begin position="19"/>
        <end position="198"/>
    </location>
</feature>
<name>A0AAV3WX92_9LACT</name>
<dbReference type="GO" id="GO:0016020">
    <property type="term" value="C:membrane"/>
    <property type="evidence" value="ECO:0007669"/>
    <property type="project" value="UniProtKB-SubCell"/>
</dbReference>
<dbReference type="Proteomes" id="UP000887127">
    <property type="component" value="Unassembled WGS sequence"/>
</dbReference>
<accession>A0AAV3WX92</accession>
<dbReference type="RefSeq" id="WP_091762430.1">
    <property type="nucleotide sequence ID" value="NZ_BJVX01000012.1"/>
</dbReference>
<evidence type="ECO:0000313" key="7">
    <source>
        <dbReference type="EMBL" id="GEQ36376.1"/>
    </source>
</evidence>
<keyword evidence="3 5" id="KW-1133">Transmembrane helix</keyword>
<keyword evidence="2 5" id="KW-0812">Transmembrane</keyword>
<evidence type="ECO:0000256" key="4">
    <source>
        <dbReference type="ARBA" id="ARBA00023136"/>
    </source>
</evidence>
<feature type="transmembrane region" description="Helical" evidence="5">
    <location>
        <begin position="160"/>
        <end position="180"/>
    </location>
</feature>
<keyword evidence="4 5" id="KW-0472">Membrane</keyword>
<dbReference type="InterPro" id="IPR013525">
    <property type="entry name" value="ABC2_TM"/>
</dbReference>
<dbReference type="GeneID" id="96911702"/>
<organism evidence="7 8">
    <name type="scientific">Marinilactibacillus psychrotolerans</name>
    <dbReference type="NCBI Taxonomy" id="191770"/>
    <lineage>
        <taxon>Bacteria</taxon>
        <taxon>Bacillati</taxon>
        <taxon>Bacillota</taxon>
        <taxon>Bacilli</taxon>
        <taxon>Lactobacillales</taxon>
        <taxon>Carnobacteriaceae</taxon>
        <taxon>Marinilactibacillus</taxon>
    </lineage>
</organism>